<organism evidence="1 3">
    <name type="scientific">Anaerobutyricum hallii</name>
    <dbReference type="NCBI Taxonomy" id="39488"/>
    <lineage>
        <taxon>Bacteria</taxon>
        <taxon>Bacillati</taxon>
        <taxon>Bacillota</taxon>
        <taxon>Clostridia</taxon>
        <taxon>Lachnospirales</taxon>
        <taxon>Lachnospiraceae</taxon>
        <taxon>Anaerobutyricum</taxon>
    </lineage>
</organism>
<dbReference type="EMBL" id="QSEP01000016">
    <property type="protein sequence ID" value="RGZ84502.1"/>
    <property type="molecule type" value="Genomic_DNA"/>
</dbReference>
<evidence type="ECO:0000313" key="1">
    <source>
        <dbReference type="EMBL" id="RGI90338.1"/>
    </source>
</evidence>
<dbReference type="AlphaFoldDB" id="A0A374NUZ6"/>
<reference evidence="3 4" key="1">
    <citation type="submission" date="2018-08" db="EMBL/GenBank/DDBJ databases">
        <title>A genome reference for cultivated species of the human gut microbiota.</title>
        <authorList>
            <person name="Zou Y."/>
            <person name="Xue W."/>
            <person name="Luo G."/>
        </authorList>
    </citation>
    <scope>NUCLEOTIDE SEQUENCE [LARGE SCALE GENOMIC DNA]</scope>
    <source>
        <strain evidence="2 4">AM48-23BH</strain>
        <strain evidence="1 3">TM10-1AC</strain>
    </source>
</reference>
<evidence type="ECO:0000313" key="3">
    <source>
        <dbReference type="Proteomes" id="UP000262524"/>
    </source>
</evidence>
<proteinExistence type="predicted"/>
<protein>
    <submittedName>
        <fullName evidence="1">Uncharacterized protein</fullName>
    </submittedName>
</protein>
<evidence type="ECO:0000313" key="2">
    <source>
        <dbReference type="EMBL" id="RGZ84502.1"/>
    </source>
</evidence>
<name>A0A374NUZ6_9FIRM</name>
<dbReference type="Proteomes" id="UP000262524">
    <property type="component" value="Unassembled WGS sequence"/>
</dbReference>
<dbReference type="RefSeq" id="WP_117982229.1">
    <property type="nucleotide sequence ID" value="NZ_QSEP01000016.1"/>
</dbReference>
<dbReference type="EMBL" id="QSOE01000020">
    <property type="protein sequence ID" value="RGI90338.1"/>
    <property type="molecule type" value="Genomic_DNA"/>
</dbReference>
<gene>
    <name evidence="2" type="ORF">DW972_04600</name>
    <name evidence="1" type="ORF">DXD91_04820</name>
</gene>
<dbReference type="Proteomes" id="UP000286561">
    <property type="component" value="Unassembled WGS sequence"/>
</dbReference>
<evidence type="ECO:0000313" key="4">
    <source>
        <dbReference type="Proteomes" id="UP000286561"/>
    </source>
</evidence>
<accession>A0A374NUZ6</accession>
<sequence length="381" mass="43982">MAVINASGKFRSYHSKSIPIVPVPKNVRQALNIERMYKNGIAKIEPSKTNSLYDRCYVFEEINYINKDESEKDIFLNQFMSWLKSMSVDFKITIANEFQSIDEFLEKIRGKQNSKAYPQIDKGIKEWTREKLENSNPNVTTLRYLTVSCRANSLEEATILLNALDTTIQQMFAKWRGKILLLNGEERLKCLHALLRPGKKDEEQYIYLDETGKHDWKNDVMPQTIKQYSNFMIFDKTQYVSVLFGWKYSRALKPDELMRSFSYVDFPSFITLDFSPVPADVINEKLVAAAMNNEKSISEEEEAKRKKNIIVSGPSYAKQRKKDEIEGYMDLVNDNDETGFFLNFLFVATAADETTLAQRVEQLKETGKAQGVVISTADYTQ</sequence>
<comment type="caution">
    <text evidence="1">The sequence shown here is derived from an EMBL/GenBank/DDBJ whole genome shotgun (WGS) entry which is preliminary data.</text>
</comment>